<proteinExistence type="predicted"/>
<organism evidence="1 2">
    <name type="scientific">Nicotiana tabacum</name>
    <name type="common">Common tobacco</name>
    <dbReference type="NCBI Taxonomy" id="4097"/>
    <lineage>
        <taxon>Eukaryota</taxon>
        <taxon>Viridiplantae</taxon>
        <taxon>Streptophyta</taxon>
        <taxon>Embryophyta</taxon>
        <taxon>Tracheophyta</taxon>
        <taxon>Spermatophyta</taxon>
        <taxon>Magnoliopsida</taxon>
        <taxon>eudicotyledons</taxon>
        <taxon>Gunneridae</taxon>
        <taxon>Pentapetalae</taxon>
        <taxon>asterids</taxon>
        <taxon>lamiids</taxon>
        <taxon>Solanales</taxon>
        <taxon>Solanaceae</taxon>
        <taxon>Nicotianoideae</taxon>
        <taxon>Nicotianeae</taxon>
        <taxon>Nicotiana</taxon>
    </lineage>
</organism>
<reference evidence="1" key="1">
    <citation type="journal article" date="2014" name="Nat. Commun.">
        <title>The tobacco genome sequence and its comparison with those of tomato and potato.</title>
        <authorList>
            <person name="Sierro N."/>
            <person name="Battey J.N."/>
            <person name="Ouadi S."/>
            <person name="Bakaher N."/>
            <person name="Bovet L."/>
            <person name="Willig A."/>
            <person name="Goepfert S."/>
            <person name="Peitsch M.C."/>
            <person name="Ivanov N.V."/>
        </authorList>
    </citation>
    <scope>NUCLEOTIDE SEQUENCE [LARGE SCALE GENOMIC DNA]</scope>
</reference>
<name>A0AC58U0V3_TOBAC</name>
<evidence type="ECO:0000313" key="1">
    <source>
        <dbReference type="Proteomes" id="UP000790787"/>
    </source>
</evidence>
<evidence type="ECO:0000313" key="2">
    <source>
        <dbReference type="RefSeq" id="XP_075103110.1"/>
    </source>
</evidence>
<keyword evidence="1" id="KW-1185">Reference proteome</keyword>
<sequence length="543" mass="61852">MRKYWLPSSSISAVFAFIVLPHFIACSSNEEIQLNSQLISINQHVHKVNYHRIFEIEIHGILLWASMGFLMPAGILTIRMSNTEKCSTTRLKVLFYVHGILQVLSVLLATAGAVLSIKSFENMFNNNHQRIGLALYIAIYVQFLMGFRRPKRGSKGRSVWFFFHWLLGTTICLAGIINTYTGLSAYHERTSKPISLWTIIFTAQISFMGFFYLFQDKWEYIQKQGVILGNNETMTPQVEIVVPRSDGQKMITRTESGRKSNALGTYFSRNNVLNKLFQQTSMGEEGENNKEKKRVVVESLGWLTESTIMPKKHRPIEGVGASSILELKAQLYKSQEESKRLSKETVHPSAADPNYSHLEIHRAKKKITAKDAFSSKNHGVDAREAKDKLELKAVKDGSVSYAALERKAKLYDKLVRGELSDGEDEEKYCVDFFRKGQEQVDSELPQRHNTSSTEPRDEVGDDDTSLLPDTKAAGLGRQAGTFDRSEHKRFVMEVHKEASQAREKASELKLRRQEQVAARREKLKQAYLRKQLEKSKASKTEQT</sequence>
<dbReference type="Proteomes" id="UP000790787">
    <property type="component" value="Chromosome 3"/>
</dbReference>
<accession>A0AC58U0V3</accession>
<dbReference type="RefSeq" id="XP_075103110.1">
    <property type="nucleotide sequence ID" value="XM_075247009.1"/>
</dbReference>
<gene>
    <name evidence="2" type="primary">LOC107825029</name>
</gene>
<protein>
    <submittedName>
        <fullName evidence="2">Uncharacterized protein LOC107825029</fullName>
    </submittedName>
</protein>
<reference evidence="2" key="2">
    <citation type="submission" date="2025-08" db="UniProtKB">
        <authorList>
            <consortium name="RefSeq"/>
        </authorList>
    </citation>
    <scope>IDENTIFICATION</scope>
    <source>
        <tissue evidence="2">Leaf</tissue>
    </source>
</reference>